<dbReference type="AlphaFoldDB" id="A0A0A9CBH5"/>
<reference evidence="1" key="1">
    <citation type="submission" date="2014-09" db="EMBL/GenBank/DDBJ databases">
        <authorList>
            <person name="Magalhaes I.L.F."/>
            <person name="Oliveira U."/>
            <person name="Santos F.R."/>
            <person name="Vidigal T.H.D.A."/>
            <person name="Brescovit A.D."/>
            <person name="Santos A.J."/>
        </authorList>
    </citation>
    <scope>NUCLEOTIDE SEQUENCE</scope>
    <source>
        <tissue evidence="1">Shoot tissue taken approximately 20 cm above the soil surface</tissue>
    </source>
</reference>
<dbReference type="EMBL" id="GBRH01226082">
    <property type="protein sequence ID" value="JAD71813.1"/>
    <property type="molecule type" value="Transcribed_RNA"/>
</dbReference>
<name>A0A0A9CBH5_ARUDO</name>
<protein>
    <submittedName>
        <fullName evidence="1">Uncharacterized protein</fullName>
    </submittedName>
</protein>
<proteinExistence type="predicted"/>
<organism evidence="1">
    <name type="scientific">Arundo donax</name>
    <name type="common">Giant reed</name>
    <name type="synonym">Donax arundinaceus</name>
    <dbReference type="NCBI Taxonomy" id="35708"/>
    <lineage>
        <taxon>Eukaryota</taxon>
        <taxon>Viridiplantae</taxon>
        <taxon>Streptophyta</taxon>
        <taxon>Embryophyta</taxon>
        <taxon>Tracheophyta</taxon>
        <taxon>Spermatophyta</taxon>
        <taxon>Magnoliopsida</taxon>
        <taxon>Liliopsida</taxon>
        <taxon>Poales</taxon>
        <taxon>Poaceae</taxon>
        <taxon>PACMAD clade</taxon>
        <taxon>Arundinoideae</taxon>
        <taxon>Arundineae</taxon>
        <taxon>Arundo</taxon>
    </lineage>
</organism>
<evidence type="ECO:0000313" key="1">
    <source>
        <dbReference type="EMBL" id="JAD71813.1"/>
    </source>
</evidence>
<sequence>MNRIGICTVFFLIVSFM</sequence>
<accession>A0A0A9CBH5</accession>
<reference evidence="1" key="2">
    <citation type="journal article" date="2015" name="Data Brief">
        <title>Shoot transcriptome of the giant reed, Arundo donax.</title>
        <authorList>
            <person name="Barrero R.A."/>
            <person name="Guerrero F.D."/>
            <person name="Moolhuijzen P."/>
            <person name="Goolsby J.A."/>
            <person name="Tidwell J."/>
            <person name="Bellgard S.E."/>
            <person name="Bellgard M.I."/>
        </authorList>
    </citation>
    <scope>NUCLEOTIDE SEQUENCE</scope>
    <source>
        <tissue evidence="1">Shoot tissue taken approximately 20 cm above the soil surface</tissue>
    </source>
</reference>